<dbReference type="PANTHER" id="PTHR21039:SF0">
    <property type="entry name" value="HISTIDINOL-PHOSPHATASE"/>
    <property type="match status" value="1"/>
</dbReference>
<dbReference type="EC" id="3.1.3.15" evidence="3 8"/>
<evidence type="ECO:0000256" key="5">
    <source>
        <dbReference type="ARBA" id="ARBA00022801"/>
    </source>
</evidence>
<comment type="caution">
    <text evidence="10">The sequence shown here is derived from an EMBL/GenBank/DDBJ whole genome shotgun (WGS) entry which is preliminary data.</text>
</comment>
<dbReference type="NCBIfam" id="TIGR01856">
    <property type="entry name" value="hisJ_fam"/>
    <property type="match status" value="1"/>
</dbReference>
<protein>
    <recommendedName>
        <fullName evidence="3 8">Histidinol-phosphatase</fullName>
        <shortName evidence="8">HolPase</shortName>
        <ecNumber evidence="3 8">3.1.3.15</ecNumber>
    </recommendedName>
</protein>
<reference evidence="10 11" key="1">
    <citation type="submission" date="2021-03" db="EMBL/GenBank/DDBJ databases">
        <title>Antimicrobial resistance genes in bacteria isolated from Japanese honey, and their potential for conferring macrolide and lincosamide resistance in the American foulbrood pathogen Paenibacillus larvae.</title>
        <authorList>
            <person name="Okamoto M."/>
            <person name="Kumagai M."/>
            <person name="Kanamori H."/>
            <person name="Takamatsu D."/>
        </authorList>
    </citation>
    <scope>NUCLEOTIDE SEQUENCE [LARGE SCALE GENOMIC DNA]</scope>
    <source>
        <strain evidence="10 11">J21TS3</strain>
    </source>
</reference>
<keyword evidence="6 8" id="KW-0368">Histidine biosynthesis</keyword>
<dbReference type="EMBL" id="BORW01000003">
    <property type="protein sequence ID" value="GIO66159.1"/>
    <property type="molecule type" value="Genomic_DNA"/>
</dbReference>
<keyword evidence="11" id="KW-1185">Reference proteome</keyword>
<comment type="pathway">
    <text evidence="1 8">Amino-acid biosynthesis; L-histidine biosynthesis; L-histidine from 5-phospho-alpha-D-ribose 1-diphosphate: step 8/9.</text>
</comment>
<accession>A0ABQ4LSE1</accession>
<dbReference type="InterPro" id="IPR016195">
    <property type="entry name" value="Pol/histidinol_Pase-like"/>
</dbReference>
<evidence type="ECO:0000256" key="4">
    <source>
        <dbReference type="ARBA" id="ARBA00022605"/>
    </source>
</evidence>
<dbReference type="Proteomes" id="UP000680638">
    <property type="component" value="Unassembled WGS sequence"/>
</dbReference>
<comment type="similarity">
    <text evidence="2 8">Belongs to the PHP hydrolase family. HisK subfamily.</text>
</comment>
<dbReference type="CDD" id="cd12110">
    <property type="entry name" value="PHP_HisPPase_Hisj_like"/>
    <property type="match status" value="1"/>
</dbReference>
<evidence type="ECO:0000313" key="10">
    <source>
        <dbReference type="EMBL" id="GIO66159.1"/>
    </source>
</evidence>
<dbReference type="SUPFAM" id="SSF89550">
    <property type="entry name" value="PHP domain-like"/>
    <property type="match status" value="1"/>
</dbReference>
<organism evidence="10 11">
    <name type="scientific">Paenibacillus cookii</name>
    <dbReference type="NCBI Taxonomy" id="157839"/>
    <lineage>
        <taxon>Bacteria</taxon>
        <taxon>Bacillati</taxon>
        <taxon>Bacillota</taxon>
        <taxon>Bacilli</taxon>
        <taxon>Bacillales</taxon>
        <taxon>Paenibacillaceae</taxon>
        <taxon>Paenibacillus</taxon>
    </lineage>
</organism>
<sequence length="265" mass="30045">MKFDLHTHHARCGHAHGHIRDYIAAAVGNGLSCIGISDHTPFFAEKEDHPAPEASMATSEFPAYVREVLELKREFAGQIEVLLGVEADFIPGSVDVYRKVLNDYSLDYIIGSVHDFAGVSLYDAEHWEWLTEAGKLELKNSYYDYISRSAQTGLYDILGHVDALNRYFPGYSNLYTEAAEHTLRTIAAHDVAMEINSSDDLWVPGPDLLERAFYYGVKVTFGSDAHEPARVGEHFEAVARQLYDIGYREWAVFKKRKRIMLPLER</sequence>
<evidence type="ECO:0000256" key="7">
    <source>
        <dbReference type="ARBA" id="ARBA00049158"/>
    </source>
</evidence>
<evidence type="ECO:0000256" key="1">
    <source>
        <dbReference type="ARBA" id="ARBA00004970"/>
    </source>
</evidence>
<dbReference type="InterPro" id="IPR004013">
    <property type="entry name" value="PHP_dom"/>
</dbReference>
<dbReference type="Pfam" id="PF02811">
    <property type="entry name" value="PHP"/>
    <property type="match status" value="1"/>
</dbReference>
<keyword evidence="4 8" id="KW-0028">Amino-acid biosynthesis</keyword>
<gene>
    <name evidence="10" type="primary">hisK_1</name>
    <name evidence="10" type="ORF">J21TS3_09800</name>
</gene>
<evidence type="ECO:0000256" key="3">
    <source>
        <dbReference type="ARBA" id="ARBA00013085"/>
    </source>
</evidence>
<dbReference type="PANTHER" id="PTHR21039">
    <property type="entry name" value="HISTIDINOL PHOSPHATASE-RELATED"/>
    <property type="match status" value="1"/>
</dbReference>
<evidence type="ECO:0000256" key="8">
    <source>
        <dbReference type="RuleBase" id="RU366003"/>
    </source>
</evidence>
<dbReference type="RefSeq" id="WP_212948033.1">
    <property type="nucleotide sequence ID" value="NZ_BORW01000003.1"/>
</dbReference>
<evidence type="ECO:0000256" key="6">
    <source>
        <dbReference type="ARBA" id="ARBA00023102"/>
    </source>
</evidence>
<comment type="catalytic activity">
    <reaction evidence="7 8">
        <text>L-histidinol phosphate + H2O = L-histidinol + phosphate</text>
        <dbReference type="Rhea" id="RHEA:14465"/>
        <dbReference type="ChEBI" id="CHEBI:15377"/>
        <dbReference type="ChEBI" id="CHEBI:43474"/>
        <dbReference type="ChEBI" id="CHEBI:57699"/>
        <dbReference type="ChEBI" id="CHEBI:57980"/>
        <dbReference type="EC" id="3.1.3.15"/>
    </reaction>
</comment>
<evidence type="ECO:0000259" key="9">
    <source>
        <dbReference type="Pfam" id="PF02811"/>
    </source>
</evidence>
<name>A0ABQ4LSE1_9BACL</name>
<proteinExistence type="inferred from homology"/>
<dbReference type="Gene3D" id="3.20.20.140">
    <property type="entry name" value="Metal-dependent hydrolases"/>
    <property type="match status" value="1"/>
</dbReference>
<feature type="domain" description="PHP" evidence="9">
    <location>
        <begin position="4"/>
        <end position="198"/>
    </location>
</feature>
<dbReference type="InterPro" id="IPR010140">
    <property type="entry name" value="Histidinol_P_phosphatase_HisJ"/>
</dbReference>
<dbReference type="NCBIfam" id="NF005596">
    <property type="entry name" value="PRK07328.1"/>
    <property type="match status" value="1"/>
</dbReference>
<keyword evidence="5 8" id="KW-0378">Hydrolase</keyword>
<evidence type="ECO:0000313" key="11">
    <source>
        <dbReference type="Proteomes" id="UP000680638"/>
    </source>
</evidence>
<evidence type="ECO:0000256" key="2">
    <source>
        <dbReference type="ARBA" id="ARBA00009152"/>
    </source>
</evidence>